<dbReference type="EMBL" id="SJPN01000002">
    <property type="protein sequence ID" value="TWU06386.1"/>
    <property type="molecule type" value="Genomic_DNA"/>
</dbReference>
<gene>
    <name evidence="1" type="ORF">Pla52n_21070</name>
</gene>
<comment type="caution">
    <text evidence="1">The sequence shown here is derived from an EMBL/GenBank/DDBJ whole genome shotgun (WGS) entry which is preliminary data.</text>
</comment>
<evidence type="ECO:0000313" key="1">
    <source>
        <dbReference type="EMBL" id="TWU06386.1"/>
    </source>
</evidence>
<name>A0A5C6B526_9BACT</name>
<keyword evidence="1" id="KW-0695">RNA-directed DNA polymerase</keyword>
<keyword evidence="1" id="KW-0808">Transferase</keyword>
<proteinExistence type="predicted"/>
<reference evidence="1 2" key="1">
    <citation type="submission" date="2019-02" db="EMBL/GenBank/DDBJ databases">
        <title>Deep-cultivation of Planctomycetes and their phenomic and genomic characterization uncovers novel biology.</title>
        <authorList>
            <person name="Wiegand S."/>
            <person name="Jogler M."/>
            <person name="Boedeker C."/>
            <person name="Pinto D."/>
            <person name="Vollmers J."/>
            <person name="Rivas-Marin E."/>
            <person name="Kohn T."/>
            <person name="Peeters S.H."/>
            <person name="Heuer A."/>
            <person name="Rast P."/>
            <person name="Oberbeckmann S."/>
            <person name="Bunk B."/>
            <person name="Jeske O."/>
            <person name="Meyerdierks A."/>
            <person name="Storesund J.E."/>
            <person name="Kallscheuer N."/>
            <person name="Luecker S."/>
            <person name="Lage O.M."/>
            <person name="Pohl T."/>
            <person name="Merkel B.J."/>
            <person name="Hornburger P."/>
            <person name="Mueller R.-W."/>
            <person name="Bruemmer F."/>
            <person name="Labrenz M."/>
            <person name="Spormann A.M."/>
            <person name="Op Den Camp H."/>
            <person name="Overmann J."/>
            <person name="Amann R."/>
            <person name="Jetten M.S.M."/>
            <person name="Mascher T."/>
            <person name="Medema M.H."/>
            <person name="Devos D.P."/>
            <person name="Kaster A.-K."/>
            <person name="Ovreas L."/>
            <person name="Rohde M."/>
            <person name="Galperin M.Y."/>
            <person name="Jogler C."/>
        </authorList>
    </citation>
    <scope>NUCLEOTIDE SEQUENCE [LARGE SCALE GENOMIC DNA]</scope>
    <source>
        <strain evidence="1 2">Pla52n</strain>
    </source>
</reference>
<keyword evidence="2" id="KW-1185">Reference proteome</keyword>
<dbReference type="AlphaFoldDB" id="A0A5C6B526"/>
<accession>A0A5C6B526</accession>
<organism evidence="1 2">
    <name type="scientific">Stieleria varia</name>
    <dbReference type="NCBI Taxonomy" id="2528005"/>
    <lineage>
        <taxon>Bacteria</taxon>
        <taxon>Pseudomonadati</taxon>
        <taxon>Planctomycetota</taxon>
        <taxon>Planctomycetia</taxon>
        <taxon>Pirellulales</taxon>
        <taxon>Pirellulaceae</taxon>
        <taxon>Stieleria</taxon>
    </lineage>
</organism>
<sequence length="260" mass="28819">MSYKEAVDSLGSPPASCRWKQGRSLAISSRVRPFATGTRPVGRWVAIGLRCRSQSVGFTTGTRPVGVWSNRTNGNSYANDFVIFTKTEAAAQRVCGSIGRFLTERLKLSVNHDKSQIRATDELEYVGYELCGYGGQIRVSKKKLATFKQCVCEIFRRNRGVSMHEKRCRTPTWLTIRRIGVRTGRYRVAADLRRRFCVESTRSPITTRQLVPLQFMGQHAHCNGSSGSHSGGFSRCNSIASDSVAGVRNEITTDAATGQQ</sequence>
<dbReference type="GO" id="GO:0003964">
    <property type="term" value="F:RNA-directed DNA polymerase activity"/>
    <property type="evidence" value="ECO:0007669"/>
    <property type="project" value="UniProtKB-KW"/>
</dbReference>
<keyword evidence="1" id="KW-0548">Nucleotidyltransferase</keyword>
<evidence type="ECO:0000313" key="2">
    <source>
        <dbReference type="Proteomes" id="UP000320176"/>
    </source>
</evidence>
<protein>
    <submittedName>
        <fullName evidence="1">Reverse transcriptase (RNA-dependent DNA polymerase)</fullName>
    </submittedName>
</protein>
<dbReference type="Proteomes" id="UP000320176">
    <property type="component" value="Unassembled WGS sequence"/>
</dbReference>